<dbReference type="CDD" id="cd10561">
    <property type="entry name" value="HybA_like"/>
    <property type="match status" value="1"/>
</dbReference>
<dbReference type="InterPro" id="IPR017900">
    <property type="entry name" value="4Fe4S_Fe_S_CS"/>
</dbReference>
<feature type="domain" description="4Fe-4S ferredoxin-type" evidence="8">
    <location>
        <begin position="139"/>
        <end position="168"/>
    </location>
</feature>
<name>A0A7C4ARU4_9BACT</name>
<evidence type="ECO:0000256" key="3">
    <source>
        <dbReference type="ARBA" id="ARBA00022723"/>
    </source>
</evidence>
<dbReference type="InterPro" id="IPR006311">
    <property type="entry name" value="TAT_signal"/>
</dbReference>
<evidence type="ECO:0000313" key="9">
    <source>
        <dbReference type="EMBL" id="HGH60842.1"/>
    </source>
</evidence>
<evidence type="ECO:0000256" key="4">
    <source>
        <dbReference type="ARBA" id="ARBA00022737"/>
    </source>
</evidence>
<dbReference type="InterPro" id="IPR017896">
    <property type="entry name" value="4Fe4S_Fe-S-bd"/>
</dbReference>
<dbReference type="PANTHER" id="PTHR43545">
    <property type="entry name" value="FORMATE DEHYDROGENASE, NITRATE-INDUCIBLE, IRON-SULFUR SUBUNIT"/>
    <property type="match status" value="1"/>
</dbReference>
<dbReference type="PROSITE" id="PS51379">
    <property type="entry name" value="4FE4S_FER_2"/>
    <property type="match status" value="2"/>
</dbReference>
<organism evidence="9">
    <name type="scientific">Desulfomonile tiedjei</name>
    <dbReference type="NCBI Taxonomy" id="2358"/>
    <lineage>
        <taxon>Bacteria</taxon>
        <taxon>Pseudomonadati</taxon>
        <taxon>Thermodesulfobacteriota</taxon>
        <taxon>Desulfomonilia</taxon>
        <taxon>Desulfomonilales</taxon>
        <taxon>Desulfomonilaceae</taxon>
        <taxon>Desulfomonile</taxon>
    </lineage>
</organism>
<feature type="domain" description="4Fe-4S ferredoxin-type" evidence="8">
    <location>
        <begin position="42"/>
        <end position="72"/>
    </location>
</feature>
<dbReference type="EMBL" id="DTGT01000185">
    <property type="protein sequence ID" value="HGH60842.1"/>
    <property type="molecule type" value="Genomic_DNA"/>
</dbReference>
<sequence length="313" mass="35256">MDEYRRSFLKTLLGAGFASAIAGNPVQAMADVLNLPGYPDQFGVLVDTTVCIGCRRCEWACKEWNKLPNQKSLKEYESDREVFNKIRRTHADVYTVVNRFPNPRDASRPIYVKKQCMHCFEPGCASSCFVKAFTKRPVGAVTYDASLCVGCRYCMAACPFDIPAYQYYNAFTPEVTKCTFCFDRISKTGGVPACVEICPVETMTFGKRKDLVELAHKKIRDNPGRYVDHVYGEHEVGGTCWLYLAGVPFDRIGFRTDLGTVAIPTMSKPFLSLVSPVFIVIPALAMGFYSFKRRRDEIAQEEVKKALEKKEGK</sequence>
<evidence type="ECO:0000256" key="6">
    <source>
        <dbReference type="ARBA" id="ARBA00023014"/>
    </source>
</evidence>
<dbReference type="InterPro" id="IPR051555">
    <property type="entry name" value="FDH_Electron_Transfer_Unit"/>
</dbReference>
<keyword evidence="2" id="KW-0004">4Fe-4S</keyword>
<dbReference type="GO" id="GO:0046872">
    <property type="term" value="F:metal ion binding"/>
    <property type="evidence" value="ECO:0007669"/>
    <property type="project" value="UniProtKB-KW"/>
</dbReference>
<keyword evidence="4" id="KW-0677">Repeat</keyword>
<keyword evidence="7" id="KW-0812">Transmembrane</keyword>
<accession>A0A7C4ARU4</accession>
<dbReference type="PROSITE" id="PS51318">
    <property type="entry name" value="TAT"/>
    <property type="match status" value="1"/>
</dbReference>
<keyword evidence="7" id="KW-0472">Membrane</keyword>
<dbReference type="Pfam" id="PF13247">
    <property type="entry name" value="Fer4_11"/>
    <property type="match status" value="1"/>
</dbReference>
<dbReference type="AlphaFoldDB" id="A0A7C4ARU4"/>
<dbReference type="SUPFAM" id="SSF54862">
    <property type="entry name" value="4Fe-4S ferredoxins"/>
    <property type="match status" value="1"/>
</dbReference>
<dbReference type="PROSITE" id="PS00198">
    <property type="entry name" value="4FE4S_FER_1"/>
    <property type="match status" value="1"/>
</dbReference>
<evidence type="ECO:0000256" key="5">
    <source>
        <dbReference type="ARBA" id="ARBA00023004"/>
    </source>
</evidence>
<protein>
    <submittedName>
        <fullName evidence="9">4Fe-4S dicluster domain-containing protein</fullName>
    </submittedName>
</protein>
<keyword evidence="7" id="KW-1133">Transmembrane helix</keyword>
<dbReference type="GO" id="GO:0051539">
    <property type="term" value="F:4 iron, 4 sulfur cluster binding"/>
    <property type="evidence" value="ECO:0007669"/>
    <property type="project" value="UniProtKB-KW"/>
</dbReference>
<evidence type="ECO:0000256" key="1">
    <source>
        <dbReference type="ARBA" id="ARBA00004196"/>
    </source>
</evidence>
<keyword evidence="6" id="KW-0411">Iron-sulfur</keyword>
<keyword evidence="5" id="KW-0408">Iron</keyword>
<evidence type="ECO:0000256" key="2">
    <source>
        <dbReference type="ARBA" id="ARBA00022485"/>
    </source>
</evidence>
<dbReference type="PANTHER" id="PTHR43545:SF4">
    <property type="entry name" value="IRON-SULFUR PROTEIN"/>
    <property type="match status" value="1"/>
</dbReference>
<dbReference type="Gene3D" id="3.30.70.20">
    <property type="match status" value="2"/>
</dbReference>
<comment type="subcellular location">
    <subcellularLocation>
        <location evidence="1">Cell envelope</location>
    </subcellularLocation>
</comment>
<reference evidence="9" key="1">
    <citation type="journal article" date="2020" name="mSystems">
        <title>Genome- and Community-Level Interaction Insights into Carbon Utilization and Element Cycling Functions of Hydrothermarchaeota in Hydrothermal Sediment.</title>
        <authorList>
            <person name="Zhou Z."/>
            <person name="Liu Y."/>
            <person name="Xu W."/>
            <person name="Pan J."/>
            <person name="Luo Z.H."/>
            <person name="Li M."/>
        </authorList>
    </citation>
    <scope>NUCLEOTIDE SEQUENCE [LARGE SCALE GENOMIC DNA]</scope>
    <source>
        <strain evidence="9">SpSt-769</strain>
    </source>
</reference>
<evidence type="ECO:0000259" key="8">
    <source>
        <dbReference type="PROSITE" id="PS51379"/>
    </source>
</evidence>
<gene>
    <name evidence="9" type="ORF">ENV54_06035</name>
</gene>
<keyword evidence="3" id="KW-0479">Metal-binding</keyword>
<proteinExistence type="predicted"/>
<comment type="caution">
    <text evidence="9">The sequence shown here is derived from an EMBL/GenBank/DDBJ whole genome shotgun (WGS) entry which is preliminary data.</text>
</comment>
<feature type="transmembrane region" description="Helical" evidence="7">
    <location>
        <begin position="270"/>
        <end position="291"/>
    </location>
</feature>
<evidence type="ECO:0000256" key="7">
    <source>
        <dbReference type="SAM" id="Phobius"/>
    </source>
</evidence>
<dbReference type="GO" id="GO:0030313">
    <property type="term" value="C:cell envelope"/>
    <property type="evidence" value="ECO:0007669"/>
    <property type="project" value="UniProtKB-SubCell"/>
</dbReference>